<evidence type="ECO:0000313" key="2">
    <source>
        <dbReference type="EMBL" id="CNU29211.1"/>
    </source>
</evidence>
<reference evidence="3 4" key="1">
    <citation type="submission" date="2015-03" db="EMBL/GenBank/DDBJ databases">
        <authorList>
            <consortium name="Pathogen Informatics"/>
        </authorList>
    </citation>
    <scope>NUCLEOTIDE SEQUENCE [LARGE SCALE GENOMIC DNA]</scope>
    <source>
        <strain evidence="1 3">3476</strain>
        <strain evidence="2 4">A1104</strain>
    </source>
</reference>
<dbReference type="Proteomes" id="UP000041314">
    <property type="component" value="Unassembled WGS sequence"/>
</dbReference>
<dbReference type="EMBL" id="CQPA01000017">
    <property type="protein sequence ID" value="CNU29211.1"/>
    <property type="molecule type" value="Genomic_DNA"/>
</dbReference>
<dbReference type="EMBL" id="CQPC01000019">
    <property type="protein sequence ID" value="CNU08053.1"/>
    <property type="molecule type" value="Genomic_DNA"/>
</dbReference>
<evidence type="ECO:0000313" key="3">
    <source>
        <dbReference type="Proteomes" id="UP000039541"/>
    </source>
</evidence>
<gene>
    <name evidence="2" type="ORF">ERS008198_02403</name>
    <name evidence="1" type="ORF">ERS008202_01830</name>
</gene>
<name>A0A655CCS0_SALET</name>
<evidence type="ECO:0000313" key="4">
    <source>
        <dbReference type="Proteomes" id="UP000041314"/>
    </source>
</evidence>
<sequence length="100" mass="11521">MFSVKCHVAQHRYQRNNGDGNRTGDDAHLRADRTGRHWTFRTDIILDRHVIDNRQNGVDHVACPTQNRQGTGDERRHNRDVFGVAAQQLFGNLQHHIQSA</sequence>
<dbReference type="AlphaFoldDB" id="A0A655CCS0"/>
<dbReference type="Proteomes" id="UP000039541">
    <property type="component" value="Unassembled WGS sequence"/>
</dbReference>
<organism evidence="1 3">
    <name type="scientific">Salmonella enterica subsp. enterica serovar Bovismorbificans</name>
    <dbReference type="NCBI Taxonomy" id="58097"/>
    <lineage>
        <taxon>Bacteria</taxon>
        <taxon>Pseudomonadati</taxon>
        <taxon>Pseudomonadota</taxon>
        <taxon>Gammaproteobacteria</taxon>
        <taxon>Enterobacterales</taxon>
        <taxon>Enterobacteriaceae</taxon>
        <taxon>Salmonella</taxon>
    </lineage>
</organism>
<evidence type="ECO:0000313" key="1">
    <source>
        <dbReference type="EMBL" id="CNU08053.1"/>
    </source>
</evidence>
<protein>
    <submittedName>
        <fullName evidence="1">Uncharacterized protein</fullName>
    </submittedName>
</protein>
<proteinExistence type="predicted"/>
<accession>A0A655CCS0</accession>